<feature type="compositionally biased region" description="Polar residues" evidence="1">
    <location>
        <begin position="362"/>
        <end position="371"/>
    </location>
</feature>
<feature type="compositionally biased region" description="Pro residues" evidence="1">
    <location>
        <begin position="390"/>
        <end position="404"/>
    </location>
</feature>
<feature type="region of interest" description="Disordered" evidence="1">
    <location>
        <begin position="638"/>
        <end position="788"/>
    </location>
</feature>
<evidence type="ECO:0000313" key="3">
    <source>
        <dbReference type="Proteomes" id="UP000291404"/>
    </source>
</evidence>
<dbReference type="Proteomes" id="UP000291404">
    <property type="component" value="Unassembled WGS sequence"/>
</dbReference>
<feature type="compositionally biased region" description="Low complexity" evidence="1">
    <location>
        <begin position="770"/>
        <end position="784"/>
    </location>
</feature>
<feature type="compositionally biased region" description="Polar residues" evidence="1">
    <location>
        <begin position="740"/>
        <end position="757"/>
    </location>
</feature>
<feature type="compositionally biased region" description="Basic and acidic residues" evidence="1">
    <location>
        <begin position="638"/>
        <end position="650"/>
    </location>
</feature>
<dbReference type="VEuPathDB" id="MicrosporidiaDB:CWI39_2444p0020"/>
<protein>
    <submittedName>
        <fullName evidence="2">Uncharacterized protein</fullName>
    </submittedName>
</protein>
<feature type="compositionally biased region" description="Basic and acidic residues" evidence="1">
    <location>
        <begin position="725"/>
        <end position="739"/>
    </location>
</feature>
<dbReference type="VEuPathDB" id="MicrosporidiaDB:CWI39_1572p0010"/>
<comment type="caution">
    <text evidence="2">The sequence shown here is derived from an EMBL/GenBank/DDBJ whole genome shotgun (WGS) entry which is preliminary data.</text>
</comment>
<accession>A0A4V2JUE4</accession>
<dbReference type="EMBL" id="PITI01001796">
    <property type="protein sequence ID" value="TBT99941.1"/>
    <property type="molecule type" value="Genomic_DNA"/>
</dbReference>
<feature type="region of interest" description="Disordered" evidence="1">
    <location>
        <begin position="360"/>
        <end position="404"/>
    </location>
</feature>
<sequence length="1019" mass="116292">MQYNRNNSRDNESTSQKRKINFDGDEFELGEKQREESKLEQFFNIDPKAVFSNEAMATEFENIRRYALSNDSGGLNNFGFSEFCVDVGSVQKRAEGGCENGSFKSNEDKRFAVADDFILNGNENIKKKECDIYSQRLGMIRPEYFGRPNTPNFSNLSRREQDIVLNARNIHSVKENNFISNGYNAPLPLFQRHPPIYAHEMPYNRNMEMHKYNQQNGSSMHYMHKQKTNINPTVFMLREKFIETPHRGNSVPNEFYNRYRKDIPMNTHSSNFSRFPPLIQNPYQLNPPNIFPPKNLNHKNFPPPPPYPNTPYPQPIRINSPRPPPFIPIPHNNTPITHINPKLITPSTTREITPTPHIYTKTLKSPFNNRTIDLPPKDPSKHRLVNTPLTPTPPTTNSPQPPPPPNFLSTFPPSFIKTLKIRKIFLSKINIPRSLEKINPKDFLFYLHLINSLLSIHMHISPQEQQILCRLFFISITHNGFAFTEKNLFSLFIEITGKQFTYFKELYLFFIYPLEQIFYKLPVIYIAEPLIIDKKGVIIQRMKYLFSYFKLTPLNISMGIKYGNSIDLVWILNVIKNTELPKNMFEDVLSVYYEISSYIGSYSKGGNCKVNCKGNCKGNYKDNCKGVSDYGLGIDKEKEGVNNTSDKQHPLDISTNNLHPVNDSSDKEDPVNNTSDNLSPLNDSTNNLHPVNNSSHKEDPVNNTSDNLSPLNDSTNNLHPVNNSSHKEDPVNNKDKEQDPVNNITNTLHPVSNSTSNKRYKCVKGNKGVNNNDTNNNDTNNNDTHNSDITPYDKGVNNNTLSYHRLHPLSLINLILLREQCLDIIIDSLDIYFNDSLKYLKYFILSPSSLHRFIDSIFIFNKICNNKIKEENKIYRGVINKESGEGVSDKKNRVEGVSDRSMLEGVNNEYDIKCVNTSTSNYKGVNDINSKQQSVNNVSDIQQGVNTSTSNYKGVNDINSKQQGVNDSTCKQQSVNNVSDIQQGVNTSTSNYKGVNDITSKQQGVNNVSDIQQGVNTST</sequence>
<keyword evidence="3" id="KW-1185">Reference proteome</keyword>
<dbReference type="AlphaFoldDB" id="A0A4V2JUE4"/>
<feature type="compositionally biased region" description="Polar residues" evidence="1">
    <location>
        <begin position="671"/>
        <end position="694"/>
    </location>
</feature>
<organism evidence="2 3">
    <name type="scientific">Hamiltosporidium magnivora</name>
    <dbReference type="NCBI Taxonomy" id="148818"/>
    <lineage>
        <taxon>Eukaryota</taxon>
        <taxon>Fungi</taxon>
        <taxon>Fungi incertae sedis</taxon>
        <taxon>Microsporidia</taxon>
        <taxon>Dubosqiidae</taxon>
        <taxon>Hamiltosporidium</taxon>
    </lineage>
</organism>
<feature type="region of interest" description="Disordered" evidence="1">
    <location>
        <begin position="1"/>
        <end position="25"/>
    </location>
</feature>
<proteinExistence type="predicted"/>
<feature type="compositionally biased region" description="Polar residues" evidence="1">
    <location>
        <begin position="653"/>
        <end position="663"/>
    </location>
</feature>
<dbReference type="VEuPathDB" id="MicrosporidiaDB:CWI39_1633p0010"/>
<name>A0A4V2JUE4_9MICR</name>
<evidence type="ECO:0000256" key="1">
    <source>
        <dbReference type="SAM" id="MobiDB-lite"/>
    </source>
</evidence>
<feature type="non-terminal residue" evidence="2">
    <location>
        <position position="1019"/>
    </location>
</feature>
<gene>
    <name evidence="2" type="ORF">CWI36_1796p0010</name>
</gene>
<evidence type="ECO:0000313" key="2">
    <source>
        <dbReference type="EMBL" id="TBT99941.1"/>
    </source>
</evidence>
<dbReference type="VEuPathDB" id="MicrosporidiaDB:CWI36_1796p0010"/>
<reference evidence="2 3" key="1">
    <citation type="submission" date="2017-12" db="EMBL/GenBank/DDBJ databases">
        <authorList>
            <person name="Pombert J.-F."/>
            <person name="Haag K.L."/>
            <person name="Ebert D."/>
        </authorList>
    </citation>
    <scope>NUCLEOTIDE SEQUENCE [LARGE SCALE GENOMIC DNA]</scope>
    <source>
        <strain evidence="2">BE-OM-2</strain>
    </source>
</reference>
<feature type="compositionally biased region" description="Polar residues" evidence="1">
    <location>
        <begin position="701"/>
        <end position="724"/>
    </location>
</feature>